<dbReference type="PANTHER" id="PTHR42791:SF1">
    <property type="entry name" value="N-ACETYLTRANSFERASE DOMAIN-CONTAINING PROTEIN"/>
    <property type="match status" value="1"/>
</dbReference>
<dbReference type="Pfam" id="PF00583">
    <property type="entry name" value="Acetyltransf_1"/>
    <property type="match status" value="1"/>
</dbReference>
<keyword evidence="3" id="KW-0012">Acyltransferase</keyword>
<dbReference type="Proteomes" id="UP001596540">
    <property type="component" value="Unassembled WGS sequence"/>
</dbReference>
<dbReference type="CDD" id="cd04301">
    <property type="entry name" value="NAT_SF"/>
    <property type="match status" value="1"/>
</dbReference>
<name>A0ABW2KGP4_9ACTN</name>
<sequence>MTSNTAYAPVWRAGDADQRTVVDVLTQAFTDDPVARWLFPDGSGDLQARFYRSLITHPAGESYLAGRAEGAAVWLALGAGQPPHEDPPGGPGTGGTPPSGAGGARLSALGRALAERHPISEPHLYLSCVGVARELRGTGLGSALLRHRLERADADRVPAYLEASSPRSRALYLRHGFEDLGEPVRVAGGPPLWPMWRRPRG</sequence>
<comment type="caution">
    <text evidence="3">The sequence shown here is derived from an EMBL/GenBank/DDBJ whole genome shotgun (WGS) entry which is preliminary data.</text>
</comment>
<feature type="region of interest" description="Disordered" evidence="1">
    <location>
        <begin position="78"/>
        <end position="105"/>
    </location>
</feature>
<evidence type="ECO:0000313" key="4">
    <source>
        <dbReference type="Proteomes" id="UP001596540"/>
    </source>
</evidence>
<dbReference type="PROSITE" id="PS51186">
    <property type="entry name" value="GNAT"/>
    <property type="match status" value="1"/>
</dbReference>
<dbReference type="GO" id="GO:0016746">
    <property type="term" value="F:acyltransferase activity"/>
    <property type="evidence" value="ECO:0007669"/>
    <property type="project" value="UniProtKB-KW"/>
</dbReference>
<dbReference type="RefSeq" id="WP_379870922.1">
    <property type="nucleotide sequence ID" value="NZ_JBHTBH010000004.1"/>
</dbReference>
<evidence type="ECO:0000256" key="1">
    <source>
        <dbReference type="SAM" id="MobiDB-lite"/>
    </source>
</evidence>
<feature type="domain" description="N-acetyltransferase" evidence="2">
    <location>
        <begin position="20"/>
        <end position="200"/>
    </location>
</feature>
<dbReference type="Gene3D" id="3.40.630.30">
    <property type="match status" value="1"/>
</dbReference>
<protein>
    <submittedName>
        <fullName evidence="3">GNAT family N-acetyltransferase</fullName>
        <ecNumber evidence="3">2.3.1.-</ecNumber>
    </submittedName>
</protein>
<evidence type="ECO:0000259" key="2">
    <source>
        <dbReference type="PROSITE" id="PS51186"/>
    </source>
</evidence>
<reference evidence="4" key="1">
    <citation type="journal article" date="2019" name="Int. J. Syst. Evol. Microbiol.">
        <title>The Global Catalogue of Microorganisms (GCM) 10K type strain sequencing project: providing services to taxonomists for standard genome sequencing and annotation.</title>
        <authorList>
            <consortium name="The Broad Institute Genomics Platform"/>
            <consortium name="The Broad Institute Genome Sequencing Center for Infectious Disease"/>
            <person name="Wu L."/>
            <person name="Ma J."/>
        </authorList>
    </citation>
    <scope>NUCLEOTIDE SEQUENCE [LARGE SCALE GENOMIC DNA]</scope>
    <source>
        <strain evidence="4">CGMCC 4.7382</strain>
    </source>
</reference>
<keyword evidence="3" id="KW-0808">Transferase</keyword>
<feature type="compositionally biased region" description="Gly residues" evidence="1">
    <location>
        <begin position="91"/>
        <end position="103"/>
    </location>
</feature>
<dbReference type="InterPro" id="IPR000182">
    <property type="entry name" value="GNAT_dom"/>
</dbReference>
<dbReference type="InterPro" id="IPR052523">
    <property type="entry name" value="Trichothecene_AcTrans"/>
</dbReference>
<dbReference type="EMBL" id="JBHTBH010000004">
    <property type="protein sequence ID" value="MFC7328275.1"/>
    <property type="molecule type" value="Genomic_DNA"/>
</dbReference>
<organism evidence="3 4">
    <name type="scientific">Marinactinospora rubrisoli</name>
    <dbReference type="NCBI Taxonomy" id="2715399"/>
    <lineage>
        <taxon>Bacteria</taxon>
        <taxon>Bacillati</taxon>
        <taxon>Actinomycetota</taxon>
        <taxon>Actinomycetes</taxon>
        <taxon>Streptosporangiales</taxon>
        <taxon>Nocardiopsidaceae</taxon>
        <taxon>Marinactinospora</taxon>
    </lineage>
</organism>
<dbReference type="PANTHER" id="PTHR42791">
    <property type="entry name" value="GNAT FAMILY ACETYLTRANSFERASE"/>
    <property type="match status" value="1"/>
</dbReference>
<accession>A0ABW2KGP4</accession>
<evidence type="ECO:0000313" key="3">
    <source>
        <dbReference type="EMBL" id="MFC7328275.1"/>
    </source>
</evidence>
<dbReference type="SUPFAM" id="SSF55729">
    <property type="entry name" value="Acyl-CoA N-acyltransferases (Nat)"/>
    <property type="match status" value="1"/>
</dbReference>
<proteinExistence type="predicted"/>
<dbReference type="InterPro" id="IPR016181">
    <property type="entry name" value="Acyl_CoA_acyltransferase"/>
</dbReference>
<keyword evidence="4" id="KW-1185">Reference proteome</keyword>
<dbReference type="EC" id="2.3.1.-" evidence="3"/>
<gene>
    <name evidence="3" type="ORF">ACFQRF_11025</name>
</gene>